<accession>A0A812R8C4</accession>
<dbReference type="Gene3D" id="1.25.40.10">
    <property type="entry name" value="Tetratricopeptide repeat domain"/>
    <property type="match status" value="1"/>
</dbReference>
<keyword evidence="2" id="KW-0802">TPR repeat</keyword>
<evidence type="ECO:0000313" key="5">
    <source>
        <dbReference type="Proteomes" id="UP000604046"/>
    </source>
</evidence>
<dbReference type="InterPro" id="IPR011990">
    <property type="entry name" value="TPR-like_helical_dom_sf"/>
</dbReference>
<dbReference type="PANTHER" id="PTHR22904">
    <property type="entry name" value="TPR REPEAT CONTAINING PROTEIN"/>
    <property type="match status" value="1"/>
</dbReference>
<dbReference type="Proteomes" id="UP000604046">
    <property type="component" value="Unassembled WGS sequence"/>
</dbReference>
<name>A0A812R8C4_9DINO</name>
<dbReference type="PANTHER" id="PTHR22904:SF523">
    <property type="entry name" value="STRESS-INDUCED-PHOSPHOPROTEIN 1"/>
    <property type="match status" value="1"/>
</dbReference>
<proteinExistence type="predicted"/>
<keyword evidence="5" id="KW-1185">Reference proteome</keyword>
<evidence type="ECO:0000256" key="3">
    <source>
        <dbReference type="SAM" id="MobiDB-lite"/>
    </source>
</evidence>
<dbReference type="AlphaFoldDB" id="A0A812R8C4"/>
<sequence>MATAGLQAEGKRQFQQGHFREALRCYAAALRALEEGPCDQGQEGQAATLRANRSLCLLRLGDAELALSEAEQCKELRPDWPKAHFRIAAALKALGRLGEARLAACEARRLAPGDPAIQEFQAELRRLLFPGPTLAFGEALDLLEDFTRPPTEIRSAAQQVRDALLGEKMEEGSVVATAAATAAVLEAFLRSEGPKTIFRRQNAMGENWQEEARNGTMSVLSEVTKAGRSLEQELLRLNTEAEERERGCQAPGCSEPHLSVAGSKAADSNRNKAASVAPPPQAFVDEESDAFLGISAKPRRRRQQGAMPDKTVPLLLNLWSDRAVALMLACGWPATLSAAAAVAPAWAQAVTRFGTTGAECADEGVERIRDHTWRTWLHALCPGALEVAGALDGPLARQLLQQTASPPTPRQWCFRLDWCFLVVLWKAGRRLWTGSLTTAHASSEECCGSSDSLGDFPTYERCLELSGEPERSHRPLLEALTSDASVSTVPAMSASATAARGTTLLPLTTLLHPGAFDSKEALPHSDMVLRAVLGFSVGQKETGPDLQRQELRVGLGFVGG</sequence>
<dbReference type="GO" id="GO:0051879">
    <property type="term" value="F:Hsp90 protein binding"/>
    <property type="evidence" value="ECO:0007669"/>
    <property type="project" value="TreeGrafter"/>
</dbReference>
<reference evidence="4" key="1">
    <citation type="submission" date="2021-02" db="EMBL/GenBank/DDBJ databases">
        <authorList>
            <person name="Dougan E. K."/>
            <person name="Rhodes N."/>
            <person name="Thang M."/>
            <person name="Chan C."/>
        </authorList>
    </citation>
    <scope>NUCLEOTIDE SEQUENCE</scope>
</reference>
<dbReference type="SUPFAM" id="SSF48452">
    <property type="entry name" value="TPR-like"/>
    <property type="match status" value="1"/>
</dbReference>
<feature type="region of interest" description="Disordered" evidence="3">
    <location>
        <begin position="241"/>
        <end position="280"/>
    </location>
</feature>
<keyword evidence="1" id="KW-0677">Repeat</keyword>
<organism evidence="4 5">
    <name type="scientific">Symbiodinium natans</name>
    <dbReference type="NCBI Taxonomy" id="878477"/>
    <lineage>
        <taxon>Eukaryota</taxon>
        <taxon>Sar</taxon>
        <taxon>Alveolata</taxon>
        <taxon>Dinophyceae</taxon>
        <taxon>Suessiales</taxon>
        <taxon>Symbiodiniaceae</taxon>
        <taxon>Symbiodinium</taxon>
    </lineage>
</organism>
<gene>
    <name evidence="4" type="primary">sti1</name>
    <name evidence="4" type="ORF">SNAT2548_LOCUS23097</name>
</gene>
<evidence type="ECO:0000256" key="1">
    <source>
        <dbReference type="ARBA" id="ARBA00022737"/>
    </source>
</evidence>
<dbReference type="EMBL" id="CAJNDS010002310">
    <property type="protein sequence ID" value="CAE7424538.1"/>
    <property type="molecule type" value="Genomic_DNA"/>
</dbReference>
<dbReference type="OrthoDB" id="431136at2759"/>
<evidence type="ECO:0000313" key="4">
    <source>
        <dbReference type="EMBL" id="CAE7424538.1"/>
    </source>
</evidence>
<evidence type="ECO:0000256" key="2">
    <source>
        <dbReference type="ARBA" id="ARBA00022803"/>
    </source>
</evidence>
<protein>
    <submittedName>
        <fullName evidence="4">Sti1 protein</fullName>
    </submittedName>
</protein>
<comment type="caution">
    <text evidence="4">The sequence shown here is derived from an EMBL/GenBank/DDBJ whole genome shotgun (WGS) entry which is preliminary data.</text>
</comment>